<dbReference type="Gene3D" id="3.40.50.1820">
    <property type="entry name" value="alpha/beta hydrolase"/>
    <property type="match status" value="1"/>
</dbReference>
<evidence type="ECO:0000256" key="1">
    <source>
        <dbReference type="ARBA" id="ARBA00010701"/>
    </source>
</evidence>
<dbReference type="FunFam" id="3.40.50.1820:FF:000126">
    <property type="entry name" value="Lipase"/>
    <property type="match status" value="1"/>
</dbReference>
<dbReference type="GO" id="GO:0006629">
    <property type="term" value="P:lipid metabolic process"/>
    <property type="evidence" value="ECO:0007669"/>
    <property type="project" value="InterPro"/>
</dbReference>
<evidence type="ECO:0000259" key="3">
    <source>
        <dbReference type="Pfam" id="PF04083"/>
    </source>
</evidence>
<feature type="active site" description="Charge relay system" evidence="2">
    <location>
        <position position="350"/>
    </location>
</feature>
<feature type="non-terminal residue" evidence="4">
    <location>
        <position position="1"/>
    </location>
</feature>
<protein>
    <recommendedName>
        <fullName evidence="3">Partial AB-hydrolase lipase domain-containing protein</fullName>
    </recommendedName>
</protein>
<dbReference type="OrthoDB" id="9974421at2759"/>
<dbReference type="EMBL" id="AUSU01000024">
    <property type="protein sequence ID" value="EPS74611.1"/>
    <property type="molecule type" value="Genomic_DNA"/>
</dbReference>
<dbReference type="Pfam" id="PF04083">
    <property type="entry name" value="Abhydro_lipase"/>
    <property type="match status" value="1"/>
</dbReference>
<dbReference type="Proteomes" id="UP000015453">
    <property type="component" value="Unassembled WGS sequence"/>
</dbReference>
<feature type="active site" description="Nucleophile" evidence="2">
    <location>
        <position position="152"/>
    </location>
</feature>
<organism evidence="4 5">
    <name type="scientific">Genlisea aurea</name>
    <dbReference type="NCBI Taxonomy" id="192259"/>
    <lineage>
        <taxon>Eukaryota</taxon>
        <taxon>Viridiplantae</taxon>
        <taxon>Streptophyta</taxon>
        <taxon>Embryophyta</taxon>
        <taxon>Tracheophyta</taxon>
        <taxon>Spermatophyta</taxon>
        <taxon>Magnoliopsida</taxon>
        <taxon>eudicotyledons</taxon>
        <taxon>Gunneridae</taxon>
        <taxon>Pentapetalae</taxon>
        <taxon>asterids</taxon>
        <taxon>lamiids</taxon>
        <taxon>Lamiales</taxon>
        <taxon>Lentibulariaceae</taxon>
        <taxon>Genlisea</taxon>
    </lineage>
</organism>
<reference evidence="4 5" key="1">
    <citation type="journal article" date="2013" name="BMC Genomics">
        <title>The miniature genome of a carnivorous plant Genlisea aurea contains a low number of genes and short non-coding sequences.</title>
        <authorList>
            <person name="Leushkin E.V."/>
            <person name="Sutormin R.A."/>
            <person name="Nabieva E.R."/>
            <person name="Penin A.A."/>
            <person name="Kondrashov A.S."/>
            <person name="Logacheva M.D."/>
        </authorList>
    </citation>
    <scope>NUCLEOTIDE SEQUENCE [LARGE SCALE GENOMIC DNA]</scope>
</reference>
<sequence length="374" mass="41308">FAFLILLNSSSSSSETVCELLVKKQGYTCEEHEAVTEDGYILSLSRIPTGRGGAGGAKPPVLLQHGLMADASTWLLNSPVESLGFILADNGFDVWMSNVRGTNFSKGHVSLKPDDQDYWNWSWDELVAYDLPAFFSYIHRETGQKLHYVGHSLGTLMALGAFSKGEVLSMVRSAVLLCPVAYLGSMPSPIARVASDIFMGEGLYWLGMKEFSPVGGLLNHLVNDICNVVNCDNIESSFTGSTNCCLNTSKPPITLLQSTATKNMVHLAQMIHNGEFAMFDYENIVDNVIHYGQPFPPRYEVSNIPEDLPILISYGGEDLLADVRDVQTLIGSLPNRKNKLALQYIPNYAHLDFVFAVNANVLVYKTVMDFFRKN</sequence>
<dbReference type="InterPro" id="IPR006693">
    <property type="entry name" value="AB_hydrolase_lipase"/>
</dbReference>
<evidence type="ECO:0000313" key="5">
    <source>
        <dbReference type="Proteomes" id="UP000015453"/>
    </source>
</evidence>
<comment type="similarity">
    <text evidence="1">Belongs to the AB hydrolase superfamily. Lipase family.</text>
</comment>
<feature type="domain" description="Partial AB-hydrolase lipase" evidence="3">
    <location>
        <begin position="21"/>
        <end position="77"/>
    </location>
</feature>
<dbReference type="PIRSF" id="PIRSF000862">
    <property type="entry name" value="Steryl_ester_lip"/>
    <property type="match status" value="1"/>
</dbReference>
<dbReference type="AlphaFoldDB" id="S8DAR9"/>
<proteinExistence type="inferred from homology"/>
<feature type="active site" description="Charge relay system" evidence="2">
    <location>
        <position position="318"/>
    </location>
</feature>
<dbReference type="InterPro" id="IPR025483">
    <property type="entry name" value="Lipase_euk"/>
</dbReference>
<dbReference type="GO" id="GO:0016788">
    <property type="term" value="F:hydrolase activity, acting on ester bonds"/>
    <property type="evidence" value="ECO:0007669"/>
    <property type="project" value="InterPro"/>
</dbReference>
<evidence type="ECO:0000313" key="4">
    <source>
        <dbReference type="EMBL" id="EPS74611.1"/>
    </source>
</evidence>
<keyword evidence="5" id="KW-1185">Reference proteome</keyword>
<evidence type="ECO:0000256" key="2">
    <source>
        <dbReference type="PIRSR" id="PIRSR000862-1"/>
    </source>
</evidence>
<dbReference type="SUPFAM" id="SSF53474">
    <property type="entry name" value="alpha/beta-Hydrolases"/>
    <property type="match status" value="1"/>
</dbReference>
<dbReference type="InterPro" id="IPR029058">
    <property type="entry name" value="AB_hydrolase_fold"/>
</dbReference>
<comment type="caution">
    <text evidence="4">The sequence shown here is derived from an EMBL/GenBank/DDBJ whole genome shotgun (WGS) entry which is preliminary data.</text>
</comment>
<accession>S8DAR9</accession>
<dbReference type="PANTHER" id="PTHR11005">
    <property type="entry name" value="LYSOSOMAL ACID LIPASE-RELATED"/>
    <property type="match status" value="1"/>
</dbReference>
<name>S8DAR9_9LAMI</name>
<gene>
    <name evidence="4" type="ORF">M569_00142</name>
</gene>